<reference evidence="1 2" key="1">
    <citation type="submission" date="2020-04" db="EMBL/GenBank/DDBJ databases">
        <title>Flammeovirga sp. SR4, a novel species isolated from seawater.</title>
        <authorList>
            <person name="Wang X."/>
        </authorList>
    </citation>
    <scope>NUCLEOTIDE SEQUENCE [LARGE SCALE GENOMIC DNA]</scope>
    <source>
        <strain evidence="1 2">SR4</strain>
    </source>
</reference>
<evidence type="ECO:0000313" key="1">
    <source>
        <dbReference type="EMBL" id="NLR93919.1"/>
    </source>
</evidence>
<gene>
    <name evidence="1" type="ORF">HGP29_22145</name>
</gene>
<accession>A0A7X8XY62</accession>
<keyword evidence="2" id="KW-1185">Reference proteome</keyword>
<name>A0A7X8XY62_9BACT</name>
<dbReference type="RefSeq" id="WP_168884625.1">
    <property type="nucleotide sequence ID" value="NZ_JABAIL010000008.1"/>
</dbReference>
<dbReference type="Proteomes" id="UP000585050">
    <property type="component" value="Unassembled WGS sequence"/>
</dbReference>
<dbReference type="InterPro" id="IPR019620">
    <property type="entry name" value="Metal-bd_prot_put"/>
</dbReference>
<dbReference type="Pfam" id="PF10678">
    <property type="entry name" value="DUF2492"/>
    <property type="match status" value="1"/>
</dbReference>
<evidence type="ECO:0000313" key="2">
    <source>
        <dbReference type="Proteomes" id="UP000585050"/>
    </source>
</evidence>
<proteinExistence type="predicted"/>
<protein>
    <submittedName>
        <fullName evidence="1">DUF2492 family protein</fullName>
    </submittedName>
</protein>
<sequence length="84" mass="9359">MNTTHIHEVIFLVQDNDGVFTPETLVDTIAEKMGADIQFTSCSGVPFPKDEALQFLLDRNKVIVNATGNVEVHPSMKMCDSHLR</sequence>
<organism evidence="1 2">
    <name type="scientific">Flammeovirga agarivorans</name>
    <dbReference type="NCBI Taxonomy" id="2726742"/>
    <lineage>
        <taxon>Bacteria</taxon>
        <taxon>Pseudomonadati</taxon>
        <taxon>Bacteroidota</taxon>
        <taxon>Cytophagia</taxon>
        <taxon>Cytophagales</taxon>
        <taxon>Flammeovirgaceae</taxon>
        <taxon>Flammeovirga</taxon>
    </lineage>
</organism>
<comment type="caution">
    <text evidence="1">The sequence shown here is derived from an EMBL/GenBank/DDBJ whole genome shotgun (WGS) entry which is preliminary data.</text>
</comment>
<dbReference type="AlphaFoldDB" id="A0A7X8XY62"/>
<dbReference type="EMBL" id="JABAIL010000008">
    <property type="protein sequence ID" value="NLR93919.1"/>
    <property type="molecule type" value="Genomic_DNA"/>
</dbReference>